<dbReference type="PANTHER" id="PTHR31153">
    <property type="entry name" value="CALMODULIN CALCIUM-DEPENDENT NAD KINASE"/>
    <property type="match status" value="1"/>
</dbReference>
<dbReference type="Gene3D" id="3.40.50.300">
    <property type="entry name" value="P-loop containing nucleotide triphosphate hydrolases"/>
    <property type="match status" value="1"/>
</dbReference>
<feature type="domain" description="Zeta toxin" evidence="3">
    <location>
        <begin position="49"/>
        <end position="199"/>
    </location>
</feature>
<evidence type="ECO:0000313" key="4">
    <source>
        <dbReference type="EMBL" id="ASN70252.1"/>
    </source>
</evidence>
<accession>A0A2H4J4U1</accession>
<gene>
    <name evidence="4" type="ORF">10F3_67</name>
</gene>
<sequence>MEFNEKLITKKIHSDESGGYTEQRKELHTEIIKKMFGDTNNQQIENVTDAVILGGGSNSGKSFMINSLPDDLFLIDPDEIKEFIPEYEDLKKDHPELAAGYVHDESSDISNSLLKKAINLGIALIYDGTMSNIEKYQDILKDLKEKDYFITLLIVDVPVELAIERNKVRFLETGRMVPESILRKTHKAVPASFISLKEYADEYYLYDTSKKNPILIAEKQQGEEEKIYEPELLKAFLKKRY</sequence>
<dbReference type="InterPro" id="IPR010488">
    <property type="entry name" value="Zeta_toxin_domain"/>
</dbReference>
<proteinExistence type="predicted"/>
<dbReference type="SUPFAM" id="SSF52540">
    <property type="entry name" value="P-loop containing nucleoside triphosphate hydrolases"/>
    <property type="match status" value="1"/>
</dbReference>
<dbReference type="Pfam" id="PF06414">
    <property type="entry name" value="Zeta_toxin"/>
    <property type="match status" value="1"/>
</dbReference>
<dbReference type="PANTHER" id="PTHR31153:SF1">
    <property type="entry name" value="CALMODULIN CALCIUM-DEPENDENT NAD KINASE"/>
    <property type="match status" value="1"/>
</dbReference>
<keyword evidence="2" id="KW-0067">ATP-binding</keyword>
<evidence type="ECO:0000259" key="3">
    <source>
        <dbReference type="Pfam" id="PF06414"/>
    </source>
</evidence>
<evidence type="ECO:0000256" key="1">
    <source>
        <dbReference type="ARBA" id="ARBA00022741"/>
    </source>
</evidence>
<organism evidence="4">
    <name type="scientific">uncultured Caudovirales phage</name>
    <dbReference type="NCBI Taxonomy" id="2100421"/>
    <lineage>
        <taxon>Viruses</taxon>
        <taxon>Duplodnaviria</taxon>
        <taxon>Heunggongvirae</taxon>
        <taxon>Uroviricota</taxon>
        <taxon>Caudoviricetes</taxon>
        <taxon>Peduoviridae</taxon>
        <taxon>Maltschvirus</taxon>
        <taxon>Maltschvirus maltsch</taxon>
    </lineage>
</organism>
<keyword evidence="1" id="KW-0547">Nucleotide-binding</keyword>
<name>A0A2H4J4U1_9CAUD</name>
<dbReference type="InterPro" id="IPR027417">
    <property type="entry name" value="P-loop_NTPase"/>
</dbReference>
<protein>
    <submittedName>
        <fullName evidence="4">Putative minor head protein</fullName>
    </submittedName>
</protein>
<reference evidence="4" key="1">
    <citation type="submission" date="2017-06" db="EMBL/GenBank/DDBJ databases">
        <title>Novel phages from South African skin metaviromes.</title>
        <authorList>
            <person name="van Zyl L.J."/>
            <person name="Abrahams Y."/>
            <person name="Stander E.A."/>
            <person name="Kirby B.M."/>
            <person name="Clavaud C."/>
            <person name="Farcet C."/>
            <person name="Breton L."/>
            <person name="Trindade M.I."/>
        </authorList>
    </citation>
    <scope>NUCLEOTIDE SEQUENCE</scope>
</reference>
<dbReference type="GO" id="GO:0005524">
    <property type="term" value="F:ATP binding"/>
    <property type="evidence" value="ECO:0007669"/>
    <property type="project" value="UniProtKB-KW"/>
</dbReference>
<evidence type="ECO:0000256" key="2">
    <source>
        <dbReference type="ARBA" id="ARBA00022840"/>
    </source>
</evidence>
<dbReference type="GO" id="GO:0016301">
    <property type="term" value="F:kinase activity"/>
    <property type="evidence" value="ECO:0007669"/>
    <property type="project" value="InterPro"/>
</dbReference>
<dbReference type="EMBL" id="MF417903">
    <property type="protein sequence ID" value="ASN70252.1"/>
    <property type="molecule type" value="Genomic_DNA"/>
</dbReference>
<dbReference type="InterPro" id="IPR044802">
    <property type="entry name" value="NADKc-like"/>
</dbReference>